<evidence type="ECO:0000313" key="6">
    <source>
        <dbReference type="Proteomes" id="UP000483672"/>
    </source>
</evidence>
<evidence type="ECO:0000313" key="4">
    <source>
        <dbReference type="EMBL" id="KAF3202405.1"/>
    </source>
</evidence>
<evidence type="ECO:0000256" key="1">
    <source>
        <dbReference type="ARBA" id="ARBA00022737"/>
    </source>
</evidence>
<dbReference type="Proteomes" id="UP000483672">
    <property type="component" value="Unassembled WGS sequence"/>
</dbReference>
<dbReference type="NCBIfam" id="TIGR01643">
    <property type="entry name" value="YD_repeat_2x"/>
    <property type="match status" value="1"/>
</dbReference>
<dbReference type="InterPro" id="IPR022385">
    <property type="entry name" value="Rhs_assc_core"/>
</dbReference>
<dbReference type="InterPro" id="IPR050708">
    <property type="entry name" value="T6SS_VgrG/RHS"/>
</dbReference>
<name>A0A6G1LZ68_ORBOL</name>
<proteinExistence type="predicted"/>
<keyword evidence="1" id="KW-0677">Repeat</keyword>
<comment type="caution">
    <text evidence="4">The sequence shown here is derived from an EMBL/GenBank/DDBJ whole genome shotgun (WGS) entry which is preliminary data.</text>
</comment>
<evidence type="ECO:0000259" key="3">
    <source>
        <dbReference type="Pfam" id="PF25023"/>
    </source>
</evidence>
<feature type="region of interest" description="Disordered" evidence="2">
    <location>
        <begin position="1"/>
        <end position="28"/>
    </location>
</feature>
<dbReference type="Gene3D" id="2.180.10.10">
    <property type="entry name" value="RHS repeat-associated core"/>
    <property type="match status" value="1"/>
</dbReference>
<dbReference type="Pfam" id="PF25023">
    <property type="entry name" value="TEN_YD-shell"/>
    <property type="match status" value="1"/>
</dbReference>
<accession>A0A6G1LZ68</accession>
<dbReference type="EMBL" id="WIPF01000167">
    <property type="protein sequence ID" value="KAF3202405.1"/>
    <property type="molecule type" value="Genomic_DNA"/>
</dbReference>
<dbReference type="EMBL" id="WIWT01000001">
    <property type="protein sequence ID" value="KAF3223628.1"/>
    <property type="molecule type" value="Genomic_DNA"/>
</dbReference>
<reference evidence="4 6" key="1">
    <citation type="submission" date="2019-06" db="EMBL/GenBank/DDBJ databases">
        <authorList>
            <person name="Palmer J.M."/>
        </authorList>
    </citation>
    <scope>NUCLEOTIDE SEQUENCE [LARGE SCALE GENOMIC DNA]</scope>
    <source>
        <strain evidence="4 6">TWF191</strain>
        <strain evidence="5">TWF679</strain>
    </source>
</reference>
<dbReference type="InterPro" id="IPR056823">
    <property type="entry name" value="TEN-like_YD-shell"/>
</dbReference>
<protein>
    <recommendedName>
        <fullName evidence="3">Teneurin-like YD-shell domain-containing protein</fullName>
    </recommendedName>
</protein>
<evidence type="ECO:0000256" key="2">
    <source>
        <dbReference type="SAM" id="MobiDB-lite"/>
    </source>
</evidence>
<dbReference type="Pfam" id="PF05593">
    <property type="entry name" value="RHS_repeat"/>
    <property type="match status" value="2"/>
</dbReference>
<dbReference type="OrthoDB" id="442731at2759"/>
<organism evidence="4 6">
    <name type="scientific">Orbilia oligospora</name>
    <name type="common">Nematode-trapping fungus</name>
    <name type="synonym">Arthrobotrys oligospora</name>
    <dbReference type="NCBI Taxonomy" id="2813651"/>
    <lineage>
        <taxon>Eukaryota</taxon>
        <taxon>Fungi</taxon>
        <taxon>Dikarya</taxon>
        <taxon>Ascomycota</taxon>
        <taxon>Pezizomycotina</taxon>
        <taxon>Orbiliomycetes</taxon>
        <taxon>Orbiliales</taxon>
        <taxon>Orbiliaceae</taxon>
        <taxon>Orbilia</taxon>
    </lineage>
</organism>
<sequence>MTSESQYQGSQAYAANVPSEESVSPNSGSVGFSKTLVDLRGKTSYIGLQLKLSYTPGVKGSFGAPKNWGLEIPFTIPRKSLTSQGKTFIVDPNWADQDGWKSGLKYVNNHGMLFEHVFPAEPLPSNRPNRPGDYEWRFKTIDGSTEYFDPYGKLIEHSDLYGNSIYFSYVDDLAGPMTAKVDYILDSWDQKISFEYDLGGAMYLHAPDGGQTKVEFGTHGVESIEDPMGYITAFTYIPLAGQTLIDTITFPSGLQSKFDYTMLSALDGDGIPFSIPACSYHLHQDIHENKLMETQYEYGVDTGFANFTGAAIGCRMQSSHDSLMESENQDYRYDVTITRLDTKGEARQMSRVYYNYLHLPMQEDHYHVDTQGKGTFSHRTINSYDIPMDHHARSTTYSQPIQVDQLHYSESDFKLLRRAASTYDAFGCPLIMTEWMWDKQKNKLVMQKSVTSTYKITAWGGELLETETYTDHIASREKRITYRLTSDERNIASSTVTYRDDGSAKWMPWKTKSYVYDDVGRVKEESVAWSDGATFPEESVKQYTYKKAHSFDPQTGLYNETTTDPLGNAGTMSYDMRIKGGPLVIKLSPLGSRETMKYDLSGRIVETTDALGATVKTSYFIGLGQNFAQNVTSTGYITCTNYDVLGRKTAIRDSGNRAGTKADRILSRSEYDALSRLVKSTNEIGLVITKEYDDLNRVTKYIDVYGNSTTYEYNDSELTAELKVNGDLRSKTFTDALGRQIKSITYGDSAAEGNSYKLVAERSYDAFGNVTSSRKLQQSLDDSQSILLAQVDFVYDVEGNSRKVTSSAISSDLSGEPDKVLREYNIDIFGNSVTYKKTVSYADGRQFICDGPLSIFDACNRMVKLRNQFGQIENNEFDAEGHLIAMTRYDGTKHTYTYDKLGHMIMSTSPEGSRVYEYLPNGRLASVAKDGEKVKHTYASDGCIMSTEYPNGRKQMYVIDETSRVIQETDVAGCTTENSFDAYGRLVSKKMKDSKIVYNFGTVNHVESQLVGTSVSGSQSYHRSIKYDGFGRQVNTTDRDLEGKVILNSVYLYDSRGRLLAHELRSEQDPQASSINQKEQFQYDGFGQLVSHSTEYGRDLAPPQTTLFRYDGNFNIIQKVTDGVLESFTYNALDQRKDPGFAYDGNGRLVQGAADRLYKYDSEDKLISVTHSTTTTYSYNPDESLATISRAAGTSSFYYSGGAVNSSQDVTEDHSTWTSYLLEPKGRVAAEVEGKGTSYFLESRNSVKMTLNSSGSSTHHYEAYGEESSSNEKSRFGWQQELGDDSTGLTYLRSRFYQSSNMAFITMDGSRKQENRYAYCNGDPINAIDSTGHSAATVGAIAGMVVGAVVTVASGGTLSWLGFSFTGLSLTAMGVGAATISGALGTLAGDATAAAITGESFTAARAGEDLLVGAIGGAVGAGVGGAASSSAMRMAMSAKWSVQVISRLGTATSAVLGGGSGSFASAATSAGIHHQPLFSLGTAYAAITGMLAGAGGAFLHGGACLAYGDIHTLPVELTAAEIALGGEGNTIVPGRVPSERFGDHKVYNMTEPLENGAQFCLHDTSRILPTSQNGPNHRTIIVHGDAGRLYATVKYGNQIVHRPIKPTLLAEQARIFFSQAPLDHGWSNDIKLLSCRGGWSNAQKIADYLGENVWASYINVSTTEEFLVADWKLYRAPYL</sequence>
<dbReference type="NCBIfam" id="TIGR03696">
    <property type="entry name" value="Rhs_assc_core"/>
    <property type="match status" value="1"/>
</dbReference>
<dbReference type="Proteomes" id="UP000614610">
    <property type="component" value="Unassembled WGS sequence"/>
</dbReference>
<dbReference type="InterPro" id="IPR006530">
    <property type="entry name" value="YD"/>
</dbReference>
<evidence type="ECO:0000313" key="5">
    <source>
        <dbReference type="EMBL" id="KAF3223628.1"/>
    </source>
</evidence>
<feature type="domain" description="Teneurin-like YD-shell" evidence="3">
    <location>
        <begin position="1013"/>
        <end position="1308"/>
    </location>
</feature>
<dbReference type="InterPro" id="IPR031325">
    <property type="entry name" value="RHS_repeat"/>
</dbReference>
<gene>
    <name evidence="4" type="ORF">TWF191_002965</name>
    <name evidence="5" type="ORF">TWF679_000070</name>
</gene>
<dbReference type="PANTHER" id="PTHR32305">
    <property type="match status" value="1"/>
</dbReference>
<dbReference type="PANTHER" id="PTHR32305:SF15">
    <property type="entry name" value="PROTEIN RHSA-RELATED"/>
    <property type="match status" value="1"/>
</dbReference>